<dbReference type="SUPFAM" id="SSF48150">
    <property type="entry name" value="DNA-glycosylase"/>
    <property type="match status" value="1"/>
</dbReference>
<dbReference type="InterPro" id="IPR004036">
    <property type="entry name" value="Endonuclease-III-like_CS2"/>
</dbReference>
<keyword evidence="11" id="KW-0812">Transmembrane</keyword>
<feature type="transmembrane region" description="Helical" evidence="11">
    <location>
        <begin position="498"/>
        <end position="520"/>
    </location>
</feature>
<dbReference type="InterPro" id="IPR000445">
    <property type="entry name" value="HhH_motif"/>
</dbReference>
<keyword evidence="2" id="KW-0004">4Fe-4S</keyword>
<feature type="compositionally biased region" description="Polar residues" evidence="10">
    <location>
        <begin position="375"/>
        <end position="403"/>
    </location>
</feature>
<dbReference type="InterPro" id="IPR023170">
    <property type="entry name" value="HhH_base_excis_C"/>
</dbReference>
<keyword evidence="5" id="KW-0378">Hydrolase</keyword>
<sequence length="558" mass="57769">MPRAAAAAKASSQQPAAAEAAADEAPAKRGRGQARKGAAGMGAAAAAAATAADAADAAAVAAGAAVAAAAVTPPGKKKKSGRGLPGPSQLVLDNQKSLEFKAGRIAELLGRLYPKPPIPLDHGSTFQLLCAVLLSAQTTDKKVNECTPALFQMAPDAAAMAAADVADIVACIKILGLAPTKAKNLKAMSQMLVEHHGGQVPADMEALEALPGVGHKTASVVMCQAFGQAAFPVDTHIHRLAQRWGLTDGKSVEQTESDLKTLFQEALWKELHLQIIFFGREKCPAQRHDPVTCPICSWAAVPPYDKAGNSPIKANGKRPGGSPSPKRPAAKAKASSKGAAVAAATAAGAAGAALPAANKRAAAAAALTPKRTRRSASQQFVGRRATSTSFRAVQIRAQSGSEGQSDRELENKFEKELRRRGLDGNAPAGAAGDSYSSAPRSPFEQQQQRAAPRPPPSFRGQADDTVPPQLQYSRAINSEGLEGFIPRATELVKLGGTFFLAFLPFILVVSLGFGAVYAVFGDSFVHGGRPSSGPPVYYDADALLAEPTADPMVPLDLR</sequence>
<dbReference type="HAMAP" id="MF_00942">
    <property type="entry name" value="Nth"/>
    <property type="match status" value="1"/>
</dbReference>
<comment type="similarity">
    <text evidence="1">Belongs to the Nth/MutY family.</text>
</comment>
<keyword evidence="9" id="KW-0326">Glycosidase</keyword>
<keyword evidence="14" id="KW-1185">Reference proteome</keyword>
<name>A0AAD5DZT6_9CHLO</name>
<keyword evidence="6" id="KW-0408">Iron</keyword>
<feature type="region of interest" description="Disordered" evidence="10">
    <location>
        <begin position="71"/>
        <end position="90"/>
    </location>
</feature>
<dbReference type="InterPro" id="IPR003265">
    <property type="entry name" value="HhH-GPD_domain"/>
</dbReference>
<dbReference type="AlphaFoldDB" id="A0AAD5DZT6"/>
<evidence type="ECO:0000256" key="2">
    <source>
        <dbReference type="ARBA" id="ARBA00022485"/>
    </source>
</evidence>
<dbReference type="Proteomes" id="UP001205105">
    <property type="component" value="Unassembled WGS sequence"/>
</dbReference>
<organism evidence="13 14">
    <name type="scientific">Chlorella ohadii</name>
    <dbReference type="NCBI Taxonomy" id="2649997"/>
    <lineage>
        <taxon>Eukaryota</taxon>
        <taxon>Viridiplantae</taxon>
        <taxon>Chlorophyta</taxon>
        <taxon>core chlorophytes</taxon>
        <taxon>Trebouxiophyceae</taxon>
        <taxon>Chlorellales</taxon>
        <taxon>Chlorellaceae</taxon>
        <taxon>Chlorella clade</taxon>
        <taxon>Chlorella</taxon>
    </lineage>
</organism>
<gene>
    <name evidence="13" type="ORF">COHA_000392</name>
</gene>
<dbReference type="GO" id="GO:0051539">
    <property type="term" value="F:4 iron, 4 sulfur cluster binding"/>
    <property type="evidence" value="ECO:0007669"/>
    <property type="project" value="UniProtKB-KW"/>
</dbReference>
<dbReference type="Gene3D" id="1.10.340.30">
    <property type="entry name" value="Hypothetical protein, domain 2"/>
    <property type="match status" value="1"/>
</dbReference>
<evidence type="ECO:0000256" key="11">
    <source>
        <dbReference type="SAM" id="Phobius"/>
    </source>
</evidence>
<protein>
    <recommendedName>
        <fullName evidence="12">HhH-GPD domain-containing protein</fullName>
    </recommendedName>
</protein>
<feature type="compositionally biased region" description="Basic and acidic residues" evidence="10">
    <location>
        <begin position="404"/>
        <end position="422"/>
    </location>
</feature>
<dbReference type="GO" id="GO:0003677">
    <property type="term" value="F:DNA binding"/>
    <property type="evidence" value="ECO:0007669"/>
    <property type="project" value="InterPro"/>
</dbReference>
<dbReference type="EMBL" id="JADXDR010000009">
    <property type="protein sequence ID" value="KAI7846131.1"/>
    <property type="molecule type" value="Genomic_DNA"/>
</dbReference>
<keyword evidence="4" id="KW-0227">DNA damage</keyword>
<evidence type="ECO:0000256" key="3">
    <source>
        <dbReference type="ARBA" id="ARBA00022723"/>
    </source>
</evidence>
<reference evidence="13" key="1">
    <citation type="submission" date="2020-11" db="EMBL/GenBank/DDBJ databases">
        <title>Chlorella ohadii genome sequencing and assembly.</title>
        <authorList>
            <person name="Murik O."/>
            <person name="Treves H."/>
            <person name="Kedem I."/>
            <person name="Shotland Y."/>
            <person name="Kaplan A."/>
        </authorList>
    </citation>
    <scope>NUCLEOTIDE SEQUENCE</scope>
    <source>
        <strain evidence="13">1</strain>
    </source>
</reference>
<evidence type="ECO:0000256" key="5">
    <source>
        <dbReference type="ARBA" id="ARBA00022801"/>
    </source>
</evidence>
<dbReference type="PANTHER" id="PTHR10359:SF18">
    <property type="entry name" value="ENDONUCLEASE III"/>
    <property type="match status" value="1"/>
</dbReference>
<proteinExistence type="inferred from homology"/>
<keyword evidence="11" id="KW-0472">Membrane</keyword>
<dbReference type="CDD" id="cd00056">
    <property type="entry name" value="ENDO3c"/>
    <property type="match status" value="1"/>
</dbReference>
<dbReference type="SMART" id="SM00478">
    <property type="entry name" value="ENDO3c"/>
    <property type="match status" value="1"/>
</dbReference>
<dbReference type="InterPro" id="IPR005759">
    <property type="entry name" value="Nth"/>
</dbReference>
<evidence type="ECO:0000256" key="10">
    <source>
        <dbReference type="SAM" id="MobiDB-lite"/>
    </source>
</evidence>
<dbReference type="GO" id="GO:0006285">
    <property type="term" value="P:base-excision repair, AP site formation"/>
    <property type="evidence" value="ECO:0007669"/>
    <property type="project" value="TreeGrafter"/>
</dbReference>
<dbReference type="GO" id="GO:0046872">
    <property type="term" value="F:metal ion binding"/>
    <property type="evidence" value="ECO:0007669"/>
    <property type="project" value="UniProtKB-KW"/>
</dbReference>
<dbReference type="Gene3D" id="1.10.1670.10">
    <property type="entry name" value="Helix-hairpin-Helix base-excision DNA repair enzymes (C-terminal)"/>
    <property type="match status" value="1"/>
</dbReference>
<comment type="caution">
    <text evidence="13">The sequence shown here is derived from an EMBL/GenBank/DDBJ whole genome shotgun (WGS) entry which is preliminary data.</text>
</comment>
<dbReference type="PROSITE" id="PS01155">
    <property type="entry name" value="ENDONUCLEASE_III_2"/>
    <property type="match status" value="1"/>
</dbReference>
<feature type="region of interest" description="Disordered" evidence="10">
    <location>
        <begin position="1"/>
        <end position="40"/>
    </location>
</feature>
<evidence type="ECO:0000256" key="9">
    <source>
        <dbReference type="ARBA" id="ARBA00023295"/>
    </source>
</evidence>
<evidence type="ECO:0000313" key="13">
    <source>
        <dbReference type="EMBL" id="KAI7846131.1"/>
    </source>
</evidence>
<dbReference type="PANTHER" id="PTHR10359">
    <property type="entry name" value="A/G-SPECIFIC ADENINE GLYCOSYLASE/ENDONUCLEASE III"/>
    <property type="match status" value="1"/>
</dbReference>
<accession>A0AAD5DZT6</accession>
<evidence type="ECO:0000256" key="4">
    <source>
        <dbReference type="ARBA" id="ARBA00022763"/>
    </source>
</evidence>
<feature type="region of interest" description="Disordered" evidence="10">
    <location>
        <begin position="309"/>
        <end position="334"/>
    </location>
</feature>
<evidence type="ECO:0000259" key="12">
    <source>
        <dbReference type="SMART" id="SM00478"/>
    </source>
</evidence>
<evidence type="ECO:0000313" key="14">
    <source>
        <dbReference type="Proteomes" id="UP001205105"/>
    </source>
</evidence>
<evidence type="ECO:0000256" key="1">
    <source>
        <dbReference type="ARBA" id="ARBA00008343"/>
    </source>
</evidence>
<evidence type="ECO:0000256" key="6">
    <source>
        <dbReference type="ARBA" id="ARBA00023004"/>
    </source>
</evidence>
<feature type="compositionally biased region" description="Low complexity" evidence="10">
    <location>
        <begin position="1"/>
        <end position="24"/>
    </location>
</feature>
<evidence type="ECO:0000256" key="8">
    <source>
        <dbReference type="ARBA" id="ARBA00023204"/>
    </source>
</evidence>
<dbReference type="InterPro" id="IPR011257">
    <property type="entry name" value="DNA_glycosylase"/>
</dbReference>
<dbReference type="GO" id="GO:0000703">
    <property type="term" value="F:oxidized pyrimidine nucleobase lesion DNA N-glycosylase activity"/>
    <property type="evidence" value="ECO:0007669"/>
    <property type="project" value="UniProtKB-ARBA"/>
</dbReference>
<keyword evidence="7" id="KW-0411">Iron-sulfur</keyword>
<keyword evidence="11" id="KW-1133">Transmembrane helix</keyword>
<evidence type="ECO:0000256" key="7">
    <source>
        <dbReference type="ARBA" id="ARBA00023014"/>
    </source>
</evidence>
<feature type="region of interest" description="Disordered" evidence="10">
    <location>
        <begin position="365"/>
        <end position="465"/>
    </location>
</feature>
<dbReference type="GO" id="GO:0003906">
    <property type="term" value="F:DNA-(apurinic or apyrimidinic site) endonuclease activity"/>
    <property type="evidence" value="ECO:0007669"/>
    <property type="project" value="InterPro"/>
</dbReference>
<keyword evidence="8" id="KW-0234">DNA repair</keyword>
<dbReference type="FunFam" id="1.10.340.30:FF:000001">
    <property type="entry name" value="Endonuclease III"/>
    <property type="match status" value="1"/>
</dbReference>
<dbReference type="Pfam" id="PF00633">
    <property type="entry name" value="HHH"/>
    <property type="match status" value="1"/>
</dbReference>
<feature type="domain" description="HhH-GPD" evidence="12">
    <location>
        <begin position="134"/>
        <end position="281"/>
    </location>
</feature>
<keyword evidence="3" id="KW-0479">Metal-binding</keyword>
<dbReference type="Pfam" id="PF00730">
    <property type="entry name" value="HhH-GPD"/>
    <property type="match status" value="1"/>
</dbReference>